<feature type="compositionally biased region" description="Polar residues" evidence="1">
    <location>
        <begin position="7"/>
        <end position="45"/>
    </location>
</feature>
<evidence type="ECO:0000256" key="1">
    <source>
        <dbReference type="SAM" id="MobiDB-lite"/>
    </source>
</evidence>
<dbReference type="GeneID" id="30210231"/>
<evidence type="ECO:0000313" key="4">
    <source>
        <dbReference type="Proteomes" id="UP000092730"/>
    </source>
</evidence>
<feature type="compositionally biased region" description="Basic and acidic residues" evidence="1">
    <location>
        <begin position="437"/>
        <end position="457"/>
    </location>
</feature>
<organism evidence="2">
    <name type="scientific">Kwoniella bestiolae CBS 10118</name>
    <dbReference type="NCBI Taxonomy" id="1296100"/>
    <lineage>
        <taxon>Eukaryota</taxon>
        <taxon>Fungi</taxon>
        <taxon>Dikarya</taxon>
        <taxon>Basidiomycota</taxon>
        <taxon>Agaricomycotina</taxon>
        <taxon>Tremellomycetes</taxon>
        <taxon>Tremellales</taxon>
        <taxon>Cryptococcaceae</taxon>
        <taxon>Kwoniella</taxon>
    </lineage>
</organism>
<name>A0A1B9G034_9TREE</name>
<evidence type="ECO:0000313" key="3">
    <source>
        <dbReference type="EMBL" id="WVW84867.1"/>
    </source>
</evidence>
<dbReference type="AlphaFoldDB" id="A0A1B9G034"/>
<sequence length="548" mass="63276">MSLRTGDPNTASAASKTVLPSQSDTTVPTDPSGTTAPTLSSQTDLTPHRTWIEKHHRRAIESGLNPTHGTFQNLSLYKINPHPQIRPTALLPDEWTNTYHVDPMKTNLIPLKRDEIQAGIKRCVISEEYTTEQGCRDLLMRLKEFDRPSQYPYLERGERVEPNFDDFGQSNLFTGVKVQQSDVVSDSHEGSIGGEVEDDKFLMRVQIDPFFHVNKYPRYDSDIVYDRKHDKPFGNESYYGGLSQNYLKAMLRNYKDSNPFIKQPGDVLCGLARSLWDISHMISDLPAEEERAMLEEYTDEHGRYGKGTLFGDVDGVKSRTVIIDNPSNHIYPKVAISYTNLQSYLTRQRELENFIKLPFEDIDMRHDSEDTYQNPVNSKWCLSSTKERENHGVAESRDRQNRFENHTNMQNPADSRWNTPRPECMNTQWYDDDDPDRDQSDDQEKFTPIDRDRDRFYHLTYPEDEAGGEKGNTPEDNDADSNYRSDQDGAEGDWILESDFPKSDGELSHDTVLGPEARAQRERVDEMIKARREQRAAEIRETQVRMRE</sequence>
<reference evidence="3" key="4">
    <citation type="submission" date="2024-02" db="EMBL/GenBank/DDBJ databases">
        <title>Comparative genomics of Cryptococcus and Kwoniella reveals pathogenesis evolution and contrasting modes of karyotype evolution via chromosome fusion or intercentromeric recombination.</title>
        <authorList>
            <person name="Coelho M.A."/>
            <person name="David-Palma M."/>
            <person name="Shea T."/>
            <person name="Bowers K."/>
            <person name="McGinley-Smith S."/>
            <person name="Mohammad A.W."/>
            <person name="Gnirke A."/>
            <person name="Yurkov A.M."/>
            <person name="Nowrousian M."/>
            <person name="Sun S."/>
            <person name="Cuomo C.A."/>
            <person name="Heitman J."/>
        </authorList>
    </citation>
    <scope>NUCLEOTIDE SEQUENCE</scope>
    <source>
        <strain evidence="3">CBS 10118</strain>
    </source>
</reference>
<feature type="compositionally biased region" description="Polar residues" evidence="1">
    <location>
        <begin position="406"/>
        <end position="418"/>
    </location>
</feature>
<dbReference type="RefSeq" id="XP_019045442.1">
    <property type="nucleotide sequence ID" value="XM_019192445.1"/>
</dbReference>
<protein>
    <submittedName>
        <fullName evidence="2">Uncharacterized protein</fullName>
    </submittedName>
</protein>
<keyword evidence="4" id="KW-1185">Reference proteome</keyword>
<dbReference type="EMBL" id="CP144545">
    <property type="protein sequence ID" value="WVW84867.1"/>
    <property type="molecule type" value="Genomic_DNA"/>
</dbReference>
<evidence type="ECO:0000313" key="2">
    <source>
        <dbReference type="EMBL" id="OCF24372.1"/>
    </source>
</evidence>
<feature type="compositionally biased region" description="Basic and acidic residues" evidence="1">
    <location>
        <begin position="385"/>
        <end position="405"/>
    </location>
</feature>
<feature type="region of interest" description="Disordered" evidence="1">
    <location>
        <begin position="383"/>
        <end position="521"/>
    </location>
</feature>
<reference evidence="2" key="1">
    <citation type="submission" date="2013-07" db="EMBL/GenBank/DDBJ databases">
        <title>The Genome Sequence of Cryptococcus bestiolae CBS10118.</title>
        <authorList>
            <consortium name="The Broad Institute Genome Sequencing Platform"/>
            <person name="Cuomo C."/>
            <person name="Litvintseva A."/>
            <person name="Chen Y."/>
            <person name="Heitman J."/>
            <person name="Sun S."/>
            <person name="Springer D."/>
            <person name="Dromer F."/>
            <person name="Young S.K."/>
            <person name="Zeng Q."/>
            <person name="Gargeya S."/>
            <person name="Fitzgerald M."/>
            <person name="Abouelleil A."/>
            <person name="Alvarado L."/>
            <person name="Berlin A.M."/>
            <person name="Chapman S.B."/>
            <person name="Dewar J."/>
            <person name="Goldberg J."/>
            <person name="Griggs A."/>
            <person name="Gujja S."/>
            <person name="Hansen M."/>
            <person name="Howarth C."/>
            <person name="Imamovic A."/>
            <person name="Larimer J."/>
            <person name="McCowan C."/>
            <person name="Murphy C."/>
            <person name="Pearson M."/>
            <person name="Priest M."/>
            <person name="Roberts A."/>
            <person name="Saif S."/>
            <person name="Shea T."/>
            <person name="Sykes S."/>
            <person name="Wortman J."/>
            <person name="Nusbaum C."/>
            <person name="Birren B."/>
        </authorList>
    </citation>
    <scope>NUCLEOTIDE SEQUENCE [LARGE SCALE GENOMIC DNA]</scope>
    <source>
        <strain evidence="2">CBS 10118</strain>
    </source>
</reference>
<accession>A0A1B9G034</accession>
<dbReference type="VEuPathDB" id="FungiDB:I302_05832"/>
<dbReference type="EMBL" id="KI894022">
    <property type="protein sequence ID" value="OCF24372.1"/>
    <property type="molecule type" value="Genomic_DNA"/>
</dbReference>
<proteinExistence type="predicted"/>
<feature type="compositionally biased region" description="Basic and acidic residues" evidence="1">
    <location>
        <begin position="499"/>
        <end position="509"/>
    </location>
</feature>
<feature type="region of interest" description="Disordered" evidence="1">
    <location>
        <begin position="1"/>
        <end position="46"/>
    </location>
</feature>
<reference evidence="2" key="3">
    <citation type="submission" date="2014-01" db="EMBL/GenBank/DDBJ databases">
        <title>Evolution of pathogenesis and genome organization in the Tremellales.</title>
        <authorList>
            <person name="Cuomo C."/>
            <person name="Litvintseva A."/>
            <person name="Heitman J."/>
            <person name="Chen Y."/>
            <person name="Sun S."/>
            <person name="Springer D."/>
            <person name="Dromer F."/>
            <person name="Young S."/>
            <person name="Zeng Q."/>
            <person name="Chapman S."/>
            <person name="Gujja S."/>
            <person name="Saif S."/>
            <person name="Birren B."/>
        </authorList>
    </citation>
    <scope>NUCLEOTIDE SEQUENCE</scope>
    <source>
        <strain evidence="2">CBS 10118</strain>
    </source>
</reference>
<reference evidence="3" key="2">
    <citation type="submission" date="2013-07" db="EMBL/GenBank/DDBJ databases">
        <authorList>
            <consortium name="The Broad Institute Genome Sequencing Platform"/>
            <person name="Cuomo C."/>
            <person name="Litvintseva A."/>
            <person name="Chen Y."/>
            <person name="Heitman J."/>
            <person name="Sun S."/>
            <person name="Springer D."/>
            <person name="Dromer F."/>
            <person name="Young S.K."/>
            <person name="Zeng Q."/>
            <person name="Gargeya S."/>
            <person name="Fitzgerald M."/>
            <person name="Abouelleil A."/>
            <person name="Alvarado L."/>
            <person name="Berlin A.M."/>
            <person name="Chapman S.B."/>
            <person name="Dewar J."/>
            <person name="Goldberg J."/>
            <person name="Griggs A."/>
            <person name="Gujja S."/>
            <person name="Hansen M."/>
            <person name="Howarth C."/>
            <person name="Imamovic A."/>
            <person name="Larimer J."/>
            <person name="McCowan C."/>
            <person name="Murphy C."/>
            <person name="Pearson M."/>
            <person name="Priest M."/>
            <person name="Roberts A."/>
            <person name="Saif S."/>
            <person name="Shea T."/>
            <person name="Sykes S."/>
            <person name="Wortman J."/>
            <person name="Nusbaum C."/>
            <person name="Birren B."/>
        </authorList>
    </citation>
    <scope>NUCLEOTIDE SEQUENCE</scope>
    <source>
        <strain evidence="3">CBS 10118</strain>
    </source>
</reference>
<dbReference type="Proteomes" id="UP000092730">
    <property type="component" value="Chromosome 5"/>
</dbReference>
<gene>
    <name evidence="2" type="ORF">I302_05832</name>
    <name evidence="3" type="ORF">I302_106902</name>
</gene>
<dbReference type="KEGG" id="kbi:30210231"/>